<keyword evidence="2" id="KW-1185">Reference proteome</keyword>
<comment type="caution">
    <text evidence="1">The sequence shown here is derived from an EMBL/GenBank/DDBJ whole genome shotgun (WGS) entry which is preliminary data.</text>
</comment>
<gene>
    <name evidence="1" type="ORF">GCM10022381_02990</name>
</gene>
<protein>
    <submittedName>
        <fullName evidence="1">Uncharacterized protein</fullName>
    </submittedName>
</protein>
<sequence>MAASTRSRVATSTLVIPFETRDTVCDDTPARPATSAIDGPRRAAMRVRGWLGTGGVDAVEALFVSVICEPLFHVYVNMLPCSYCMFT</sequence>
<evidence type="ECO:0000313" key="1">
    <source>
        <dbReference type="EMBL" id="GAA3862167.1"/>
    </source>
</evidence>
<name>A0ABP7K1B5_9MICO</name>
<proteinExistence type="predicted"/>
<accession>A0ABP7K1B5</accession>
<dbReference type="Proteomes" id="UP001501803">
    <property type="component" value="Unassembled WGS sequence"/>
</dbReference>
<reference evidence="2" key="1">
    <citation type="journal article" date="2019" name="Int. J. Syst. Evol. Microbiol.">
        <title>The Global Catalogue of Microorganisms (GCM) 10K type strain sequencing project: providing services to taxonomists for standard genome sequencing and annotation.</title>
        <authorList>
            <consortium name="The Broad Institute Genomics Platform"/>
            <consortium name="The Broad Institute Genome Sequencing Center for Infectious Disease"/>
            <person name="Wu L."/>
            <person name="Ma J."/>
        </authorList>
    </citation>
    <scope>NUCLEOTIDE SEQUENCE [LARGE SCALE GENOMIC DNA]</scope>
    <source>
        <strain evidence="2">JCM 17021</strain>
    </source>
</reference>
<evidence type="ECO:0000313" key="2">
    <source>
        <dbReference type="Proteomes" id="UP001501803"/>
    </source>
</evidence>
<organism evidence="1 2">
    <name type="scientific">Leifsonia kafniensis</name>
    <dbReference type="NCBI Taxonomy" id="475957"/>
    <lineage>
        <taxon>Bacteria</taxon>
        <taxon>Bacillati</taxon>
        <taxon>Actinomycetota</taxon>
        <taxon>Actinomycetes</taxon>
        <taxon>Micrococcales</taxon>
        <taxon>Microbacteriaceae</taxon>
        <taxon>Leifsonia</taxon>
    </lineage>
</organism>
<dbReference type="EMBL" id="BAABCN010000002">
    <property type="protein sequence ID" value="GAA3862167.1"/>
    <property type="molecule type" value="Genomic_DNA"/>
</dbReference>